<evidence type="ECO:0000256" key="1">
    <source>
        <dbReference type="SAM" id="MobiDB-lite"/>
    </source>
</evidence>
<evidence type="ECO:0000313" key="3">
    <source>
        <dbReference type="Proteomes" id="UP001595909"/>
    </source>
</evidence>
<reference evidence="3" key="1">
    <citation type="journal article" date="2019" name="Int. J. Syst. Evol. Microbiol.">
        <title>The Global Catalogue of Microorganisms (GCM) 10K type strain sequencing project: providing services to taxonomists for standard genome sequencing and annotation.</title>
        <authorList>
            <consortium name="The Broad Institute Genomics Platform"/>
            <consortium name="The Broad Institute Genome Sequencing Center for Infectious Disease"/>
            <person name="Wu L."/>
            <person name="Ma J."/>
        </authorList>
    </citation>
    <scope>NUCLEOTIDE SEQUENCE [LARGE SCALE GENOMIC DNA]</scope>
    <source>
        <strain evidence="3">CCUG 50347</strain>
    </source>
</reference>
<dbReference type="Proteomes" id="UP001595909">
    <property type="component" value="Unassembled WGS sequence"/>
</dbReference>
<feature type="compositionally biased region" description="Basic and acidic residues" evidence="1">
    <location>
        <begin position="349"/>
        <end position="363"/>
    </location>
</feature>
<name>A0ABV9RIZ0_9PSEU</name>
<feature type="region of interest" description="Disordered" evidence="1">
    <location>
        <begin position="342"/>
        <end position="373"/>
    </location>
</feature>
<keyword evidence="3" id="KW-1185">Reference proteome</keyword>
<proteinExistence type="predicted"/>
<dbReference type="EC" id="2.4.-.-" evidence="2"/>
<dbReference type="RefSeq" id="WP_274187250.1">
    <property type="nucleotide sequence ID" value="NZ_BAABHN010000023.1"/>
</dbReference>
<comment type="caution">
    <text evidence="2">The sequence shown here is derived from an EMBL/GenBank/DDBJ whole genome shotgun (WGS) entry which is preliminary data.</text>
</comment>
<dbReference type="EMBL" id="JBHSIM010000023">
    <property type="protein sequence ID" value="MFC4833132.1"/>
    <property type="molecule type" value="Genomic_DNA"/>
</dbReference>
<dbReference type="Pfam" id="PF13692">
    <property type="entry name" value="Glyco_trans_1_4"/>
    <property type="match status" value="1"/>
</dbReference>
<accession>A0ABV9RIZ0</accession>
<keyword evidence="2" id="KW-0328">Glycosyltransferase</keyword>
<dbReference type="GO" id="GO:0016757">
    <property type="term" value="F:glycosyltransferase activity"/>
    <property type="evidence" value="ECO:0007669"/>
    <property type="project" value="UniProtKB-KW"/>
</dbReference>
<dbReference type="Gene3D" id="3.40.50.2000">
    <property type="entry name" value="Glycogen Phosphorylase B"/>
    <property type="match status" value="2"/>
</dbReference>
<keyword evidence="2" id="KW-0808">Transferase</keyword>
<sequence length="373" mass="40475">MSGLHVLVVTSYGDHTALTGGRLRRDNVVRGLRASGHTVDRLDIPARPGPRSAARATWVSLTPAFRRRVHAVDVVLLGDVFCLPMMPALRRTRVPVLVDLVDSPYRLVGSAPRSTVRERVSAVAQDAQLVPVMQVLLPMADAVSYISDEDVTADAARVRRLPSTHVVPNGIHPQLSAVEPEAPPEDGYLAWLADWIYPPNQESLRWFAREVAPLLSDDVLARVTLFGNGEPWAAADAGEDAARAAAIMGRGGFVEELADVYRGARAVVAPVTRGAGMNNKVLEPLAAGRDLLTTSVGVRGLSDAIRRGVRQADDGPTFARELEEMLGEPWDRARVERARESVSAMSWERSGREMDAAVREVAARGRQRAASSR</sequence>
<organism evidence="2 3">
    <name type="scientific">Actinomycetospora chibensis</name>
    <dbReference type="NCBI Taxonomy" id="663606"/>
    <lineage>
        <taxon>Bacteria</taxon>
        <taxon>Bacillati</taxon>
        <taxon>Actinomycetota</taxon>
        <taxon>Actinomycetes</taxon>
        <taxon>Pseudonocardiales</taxon>
        <taxon>Pseudonocardiaceae</taxon>
        <taxon>Actinomycetospora</taxon>
    </lineage>
</organism>
<evidence type="ECO:0000313" key="2">
    <source>
        <dbReference type="EMBL" id="MFC4833132.1"/>
    </source>
</evidence>
<protein>
    <submittedName>
        <fullName evidence="2">Glycosyltransferase</fullName>
        <ecNumber evidence="2">2.4.-.-</ecNumber>
    </submittedName>
</protein>
<dbReference type="SUPFAM" id="SSF53756">
    <property type="entry name" value="UDP-Glycosyltransferase/glycogen phosphorylase"/>
    <property type="match status" value="1"/>
</dbReference>
<gene>
    <name evidence="2" type="ORF">ACFPEL_12020</name>
</gene>